<reference evidence="2 3" key="1">
    <citation type="journal article" date="2017" name="Front. Microbiol.">
        <title>Labilibaculum manganireducens gen. nov., sp. nov. and Labilibaculum filiforme sp. nov., Novel Bacteroidetes Isolated from Subsurface Sediments of the Baltic Sea.</title>
        <authorList>
            <person name="Vandieken V."/>
            <person name="Marshall I.P."/>
            <person name="Niemann H."/>
            <person name="Engelen B."/>
            <person name="Cypionka H."/>
        </authorList>
    </citation>
    <scope>NUCLEOTIDE SEQUENCE [LARGE SCALE GENOMIC DNA]</scope>
    <source>
        <strain evidence="2 3">59.16B</strain>
    </source>
</reference>
<dbReference type="InterPro" id="IPR023809">
    <property type="entry name" value="Thiopep_bacteriocin_synth_dom"/>
</dbReference>
<feature type="domain" description="Thiopeptide-type bacteriocin biosynthesis" evidence="1">
    <location>
        <begin position="18"/>
        <end position="289"/>
    </location>
</feature>
<keyword evidence="3" id="KW-1185">Reference proteome</keyword>
<dbReference type="AlphaFoldDB" id="A0A2N3HZQ9"/>
<sequence length="306" mass="36836">MIKSQNTVKRTFILGDEWLYYKLYCGPKTADDILAQIIKPVVEELLSKKIIDKWFFIRYSDPKTHLRVRFHYNNPQKIYHIISLVNNTSLSFIENDLLWTIQTDTYQREIERYGENTIELAEELFFHDSEMIINMIDMIKGDEGEIIRWLFAVRAIDSLLDDFNYDDQQKLHLLENLKEGFGREFGMNKMLKLQLDKKFRNERQNISNVLNREMDSKSDMLPLFDLLQQKSIRTEHISKKIISIDKNKKLPRALDDLMSSYIHMLVNRLFKSKQRLHEMVIYDFLYRYYKSEIAKNKYKPFLQKFS</sequence>
<name>A0A2N3HZQ9_9BACT</name>
<dbReference type="RefSeq" id="WP_101261143.1">
    <property type="nucleotide sequence ID" value="NZ_MVDD01000005.1"/>
</dbReference>
<dbReference type="Pfam" id="PF14028">
    <property type="entry name" value="Lant_dehydr_C"/>
    <property type="match status" value="1"/>
</dbReference>
<accession>A0A2N3HZQ9</accession>
<evidence type="ECO:0000259" key="1">
    <source>
        <dbReference type="Pfam" id="PF14028"/>
    </source>
</evidence>
<comment type="caution">
    <text evidence="2">The sequence shown here is derived from an EMBL/GenBank/DDBJ whole genome shotgun (WGS) entry which is preliminary data.</text>
</comment>
<proteinExistence type="predicted"/>
<dbReference type="OrthoDB" id="1273722at2"/>
<dbReference type="EMBL" id="MVDD01000005">
    <property type="protein sequence ID" value="PKQ63549.1"/>
    <property type="molecule type" value="Genomic_DNA"/>
</dbReference>
<dbReference type="Proteomes" id="UP000233535">
    <property type="component" value="Unassembled WGS sequence"/>
</dbReference>
<gene>
    <name evidence="2" type="ORF">BZG02_09260</name>
</gene>
<dbReference type="NCBIfam" id="TIGR03891">
    <property type="entry name" value="thiopep_ocin"/>
    <property type="match status" value="1"/>
</dbReference>
<evidence type="ECO:0000313" key="2">
    <source>
        <dbReference type="EMBL" id="PKQ63549.1"/>
    </source>
</evidence>
<evidence type="ECO:0000313" key="3">
    <source>
        <dbReference type="Proteomes" id="UP000233535"/>
    </source>
</evidence>
<protein>
    <recommendedName>
        <fullName evidence="1">Thiopeptide-type bacteriocin biosynthesis domain-containing protein</fullName>
    </recommendedName>
</protein>
<organism evidence="2 3">
    <name type="scientific">Labilibaculum filiforme</name>
    <dbReference type="NCBI Taxonomy" id="1940526"/>
    <lineage>
        <taxon>Bacteria</taxon>
        <taxon>Pseudomonadati</taxon>
        <taxon>Bacteroidota</taxon>
        <taxon>Bacteroidia</taxon>
        <taxon>Marinilabiliales</taxon>
        <taxon>Marinifilaceae</taxon>
        <taxon>Labilibaculum</taxon>
    </lineage>
</organism>